<dbReference type="GO" id="GO:0016298">
    <property type="term" value="F:lipase activity"/>
    <property type="evidence" value="ECO:0007669"/>
    <property type="project" value="TreeGrafter"/>
</dbReference>
<dbReference type="PANTHER" id="PTHR32015">
    <property type="entry name" value="FASTING INDUCED LIPASE"/>
    <property type="match status" value="1"/>
</dbReference>
<reference evidence="2 3" key="1">
    <citation type="journal article" date="2020" name="Microbiol. Resour. Announc.">
        <title>Draft Genome Sequence of a Cladosporium Species Isolated from the Mesophotic Ascidian Didemnum maculosum.</title>
        <authorList>
            <person name="Gioti A."/>
            <person name="Siaperas R."/>
            <person name="Nikolaivits E."/>
            <person name="Le Goff G."/>
            <person name="Ouazzani J."/>
            <person name="Kotoulas G."/>
            <person name="Topakas E."/>
        </authorList>
    </citation>
    <scope>NUCLEOTIDE SEQUENCE [LARGE SCALE GENOMIC DNA]</scope>
    <source>
        <strain evidence="2 3">TM138-S3</strain>
    </source>
</reference>
<evidence type="ECO:0000256" key="1">
    <source>
        <dbReference type="SAM" id="SignalP"/>
    </source>
</evidence>
<keyword evidence="1" id="KW-0732">Signal</keyword>
<dbReference type="SUPFAM" id="SSF53474">
    <property type="entry name" value="alpha/beta-Hydrolases"/>
    <property type="match status" value="1"/>
</dbReference>
<keyword evidence="3" id="KW-1185">Reference proteome</keyword>
<evidence type="ECO:0000313" key="3">
    <source>
        <dbReference type="Proteomes" id="UP000803884"/>
    </source>
</evidence>
<feature type="chain" id="PRO_5044248328" evidence="1">
    <location>
        <begin position="22"/>
        <end position="289"/>
    </location>
</feature>
<sequence>MFAKLLPLVSSLALLGTVVQSAPISRRITHNGFSCRSDAHPNPVVLFHGLGATYYEDINLLEANLQSKGFCTFSITYGEYDLFPLVGGLKAIADSSIELADFVKEVHAKTGASKVDLVGHSEGAFQTLYVTKFGGVSDIVQRVFAIAPPTHGTSFAGLNNITDIASQVTKPTLAAALQTFGCPACSDLLPNGTAVEKLNEGPIAQEGVSYTILTSEYDELVTPTTTSFVREEGVRNLYVQDFCPADTVGHIGETYDANVWTLVSNTLQDDFSGPEKCVIGPSESETGSS</sequence>
<dbReference type="GO" id="GO:0016042">
    <property type="term" value="P:lipid catabolic process"/>
    <property type="evidence" value="ECO:0007669"/>
    <property type="project" value="InterPro"/>
</dbReference>
<protein>
    <submittedName>
        <fullName evidence="2">Uncharacterized protein</fullName>
    </submittedName>
</protein>
<feature type="signal peptide" evidence="1">
    <location>
        <begin position="1"/>
        <end position="21"/>
    </location>
</feature>
<proteinExistence type="predicted"/>
<name>A0AB34KJC0_9PEZI</name>
<gene>
    <name evidence="2" type="ORF">WHR41_08303</name>
</gene>
<dbReference type="InterPro" id="IPR002918">
    <property type="entry name" value="Lipase_EstA/Esterase_EstB"/>
</dbReference>
<dbReference type="RefSeq" id="XP_069226206.1">
    <property type="nucleotide sequence ID" value="XM_069376907.1"/>
</dbReference>
<dbReference type="PANTHER" id="PTHR32015:SF1">
    <property type="entry name" value="LIPASE"/>
    <property type="match status" value="1"/>
</dbReference>
<dbReference type="GeneID" id="96009745"/>
<organism evidence="2 3">
    <name type="scientific">Cladosporium halotolerans</name>
    <dbReference type="NCBI Taxonomy" id="1052096"/>
    <lineage>
        <taxon>Eukaryota</taxon>
        <taxon>Fungi</taxon>
        <taxon>Dikarya</taxon>
        <taxon>Ascomycota</taxon>
        <taxon>Pezizomycotina</taxon>
        <taxon>Dothideomycetes</taxon>
        <taxon>Dothideomycetidae</taxon>
        <taxon>Cladosporiales</taxon>
        <taxon>Cladosporiaceae</taxon>
        <taxon>Cladosporium</taxon>
    </lineage>
</organism>
<dbReference type="InterPro" id="IPR029058">
    <property type="entry name" value="AB_hydrolase_fold"/>
</dbReference>
<comment type="caution">
    <text evidence="2">The sequence shown here is derived from an EMBL/GenBank/DDBJ whole genome shotgun (WGS) entry which is preliminary data.</text>
</comment>
<accession>A0AB34KJC0</accession>
<dbReference type="Proteomes" id="UP000803884">
    <property type="component" value="Unassembled WGS sequence"/>
</dbReference>
<dbReference type="AlphaFoldDB" id="A0AB34KJC0"/>
<dbReference type="EMBL" id="JAAQHG020000039">
    <property type="protein sequence ID" value="KAL1583099.1"/>
    <property type="molecule type" value="Genomic_DNA"/>
</dbReference>
<dbReference type="Pfam" id="PF01674">
    <property type="entry name" value="Lipase_2"/>
    <property type="match status" value="1"/>
</dbReference>
<dbReference type="Gene3D" id="3.40.50.1820">
    <property type="entry name" value="alpha/beta hydrolase"/>
    <property type="match status" value="1"/>
</dbReference>
<evidence type="ECO:0000313" key="2">
    <source>
        <dbReference type="EMBL" id="KAL1583099.1"/>
    </source>
</evidence>